<proteinExistence type="predicted"/>
<accession>A0ABU7A3F9</accession>
<reference evidence="1 2" key="1">
    <citation type="submission" date="2021-07" db="EMBL/GenBank/DDBJ databases">
        <authorList>
            <person name="Palmer J.M."/>
        </authorList>
    </citation>
    <scope>NUCLEOTIDE SEQUENCE [LARGE SCALE GENOMIC DNA]</scope>
    <source>
        <strain evidence="1 2">AT_MEX2019</strain>
        <tissue evidence="1">Muscle</tissue>
    </source>
</reference>
<gene>
    <name evidence="1" type="ORF">ATANTOWER_032954</name>
</gene>
<name>A0ABU7A3F9_9TELE</name>
<keyword evidence="2" id="KW-1185">Reference proteome</keyword>
<dbReference type="EMBL" id="JAHUTI010000998">
    <property type="protein sequence ID" value="MED6232601.1"/>
    <property type="molecule type" value="Genomic_DNA"/>
</dbReference>
<evidence type="ECO:0000313" key="1">
    <source>
        <dbReference type="EMBL" id="MED6232601.1"/>
    </source>
</evidence>
<dbReference type="Proteomes" id="UP001345963">
    <property type="component" value="Unassembled WGS sequence"/>
</dbReference>
<evidence type="ECO:0000313" key="2">
    <source>
        <dbReference type="Proteomes" id="UP001345963"/>
    </source>
</evidence>
<sequence>MSSCFKKCRVYDRQKGMRDKKRGSGEHLKAADTNSSFMFGCKEGRCINVAPASKPPIQKSKRGKFKNYSENLSSHQTYNTYCLRLHLCKNEQKLNVNVVLG</sequence>
<protein>
    <submittedName>
        <fullName evidence="1">Uncharacterized protein</fullName>
    </submittedName>
</protein>
<comment type="caution">
    <text evidence="1">The sequence shown here is derived from an EMBL/GenBank/DDBJ whole genome shotgun (WGS) entry which is preliminary data.</text>
</comment>
<organism evidence="1 2">
    <name type="scientific">Ataeniobius toweri</name>
    <dbReference type="NCBI Taxonomy" id="208326"/>
    <lineage>
        <taxon>Eukaryota</taxon>
        <taxon>Metazoa</taxon>
        <taxon>Chordata</taxon>
        <taxon>Craniata</taxon>
        <taxon>Vertebrata</taxon>
        <taxon>Euteleostomi</taxon>
        <taxon>Actinopterygii</taxon>
        <taxon>Neopterygii</taxon>
        <taxon>Teleostei</taxon>
        <taxon>Neoteleostei</taxon>
        <taxon>Acanthomorphata</taxon>
        <taxon>Ovalentaria</taxon>
        <taxon>Atherinomorphae</taxon>
        <taxon>Cyprinodontiformes</taxon>
        <taxon>Goodeidae</taxon>
        <taxon>Ataeniobius</taxon>
    </lineage>
</organism>